<dbReference type="InterPro" id="IPR011146">
    <property type="entry name" value="HIT-like"/>
</dbReference>
<evidence type="ECO:0000256" key="1">
    <source>
        <dbReference type="PIRSR" id="PIRSR601310-1"/>
    </source>
</evidence>
<dbReference type="PRINTS" id="PR00332">
    <property type="entry name" value="HISTRIAD"/>
</dbReference>
<name>A0A0A7I7Y1_9BIFI</name>
<evidence type="ECO:0000313" key="5">
    <source>
        <dbReference type="EMBL" id="AIZ16348.1"/>
    </source>
</evidence>
<dbReference type="CDD" id="cd01276">
    <property type="entry name" value="PKCI_related"/>
    <property type="match status" value="1"/>
</dbReference>
<dbReference type="EMBL" id="CP007457">
    <property type="protein sequence ID" value="AIZ16348.1"/>
    <property type="molecule type" value="Genomic_DNA"/>
</dbReference>
<dbReference type="GeneID" id="89493341"/>
<dbReference type="PANTHER" id="PTHR23089">
    <property type="entry name" value="HISTIDINE TRIAD HIT PROTEIN"/>
    <property type="match status" value="1"/>
</dbReference>
<feature type="active site" description="Tele-AMP-histidine intermediate" evidence="1">
    <location>
        <position position="100"/>
    </location>
</feature>
<dbReference type="KEGG" id="bpsp:AH67_04890"/>
<dbReference type="PROSITE" id="PS51084">
    <property type="entry name" value="HIT_2"/>
    <property type="match status" value="1"/>
</dbReference>
<dbReference type="Gene3D" id="3.30.428.10">
    <property type="entry name" value="HIT-like"/>
    <property type="match status" value="1"/>
</dbReference>
<dbReference type="Proteomes" id="UP000030636">
    <property type="component" value="Chromosome"/>
</dbReference>
<organism evidence="5 6">
    <name type="scientific">Bifidobacterium pseudolongum PV8-2</name>
    <dbReference type="NCBI Taxonomy" id="1447715"/>
    <lineage>
        <taxon>Bacteria</taxon>
        <taxon>Bacillati</taxon>
        <taxon>Actinomycetota</taxon>
        <taxon>Actinomycetes</taxon>
        <taxon>Bifidobacteriales</taxon>
        <taxon>Bifidobacteriaceae</taxon>
        <taxon>Bifidobacterium</taxon>
    </lineage>
</organism>
<dbReference type="RefSeq" id="WP_026643133.1">
    <property type="nucleotide sequence ID" value="NZ_CP007457.1"/>
</dbReference>
<feature type="domain" description="HIT" evidence="4">
    <location>
        <begin position="7"/>
        <end position="111"/>
    </location>
</feature>
<keyword evidence="5" id="KW-0378">Hydrolase</keyword>
<dbReference type="OrthoDB" id="9784774at2"/>
<dbReference type="InterPro" id="IPR036265">
    <property type="entry name" value="HIT-like_sf"/>
</dbReference>
<dbReference type="HOGENOM" id="CLU_056776_8_1_11"/>
<protein>
    <submittedName>
        <fullName evidence="5">HIT family hydrolase</fullName>
    </submittedName>
</protein>
<evidence type="ECO:0000313" key="6">
    <source>
        <dbReference type="Proteomes" id="UP000030636"/>
    </source>
</evidence>
<dbReference type="GO" id="GO:0016787">
    <property type="term" value="F:hydrolase activity"/>
    <property type="evidence" value="ECO:0007669"/>
    <property type="project" value="UniProtKB-KW"/>
</dbReference>
<evidence type="ECO:0000256" key="3">
    <source>
        <dbReference type="PROSITE-ProRule" id="PRU00464"/>
    </source>
</evidence>
<dbReference type="SUPFAM" id="SSF54197">
    <property type="entry name" value="HIT-like"/>
    <property type="match status" value="1"/>
</dbReference>
<proteinExistence type="predicted"/>
<keyword evidence="6" id="KW-1185">Reference proteome</keyword>
<feature type="short sequence motif" description="Histidine triad motif" evidence="2 3">
    <location>
        <begin position="98"/>
        <end position="102"/>
    </location>
</feature>
<dbReference type="InterPro" id="IPR001310">
    <property type="entry name" value="Histidine_triad_HIT"/>
</dbReference>
<accession>A0A0A7I7Y1</accession>
<dbReference type="AlphaFoldDB" id="A0A0A7I7Y1"/>
<dbReference type="STRING" id="1447715.AH67_04890"/>
<evidence type="ECO:0000259" key="4">
    <source>
        <dbReference type="PROSITE" id="PS51084"/>
    </source>
</evidence>
<evidence type="ECO:0000256" key="2">
    <source>
        <dbReference type="PIRSR" id="PIRSR601310-3"/>
    </source>
</evidence>
<reference evidence="5 6" key="1">
    <citation type="journal article" date="2015" name="Genome Announc.">
        <title>Bifidobacterium pseudolongum Strain PV8-2, Isolated from a Stool Sample of an Anemic Kenyan Infant.</title>
        <authorList>
            <person name="Vazquez-Gutierrez P."/>
            <person name="Lacroix C."/>
            <person name="Chassard C."/>
            <person name="Klumpp J."/>
            <person name="Stevens M.J."/>
            <person name="Jans C."/>
        </authorList>
    </citation>
    <scope>NUCLEOTIDE SEQUENCE [LARGE SCALE GENOMIC DNA]</scope>
    <source>
        <strain evidence="5 6">PV8-2</strain>
    </source>
</reference>
<sequence>MQDSECLFCKIINCEIPSEKVYEDATTYAFKDINPKAKVHVLVVPRDHYANVGELAKGNPALLAHMVEVAQLIANREYDGAYRLIFNTGQEAGQTVFHVHGHVLTGEPLDE</sequence>
<gene>
    <name evidence="5" type="ORF">AH67_04890</name>
</gene>
<dbReference type="Pfam" id="PF11969">
    <property type="entry name" value="DcpS_C"/>
    <property type="match status" value="1"/>
</dbReference>